<name>A0A5N7ASV5_9EURO</name>
<evidence type="ECO:0000313" key="3">
    <source>
        <dbReference type="EMBL" id="KAE8371968.1"/>
    </source>
</evidence>
<sequence>MHSAGQDWNPRWIEGLSSMEDCAEICESRSDCQASFWKKADGTCWIAHTQELANRPKPGYVLMLPLQQSAAGLETCRAGKKECENSKIQLEGDLKELDEKYRALFAQCSEVPCRANTLTTNPGPEDDGCVFSTEGARYKVHYKKLADPVRWTLRVASDSSFEACAKTCAANSNCAQFKWHPNYSIQCWTKSNGDRPVPSIASEWPNPLHMGFTVVILPARLWIMVAICRPFGSVRSWPSWPFQLPSLDSCHCQNEL</sequence>
<feature type="coiled-coil region" evidence="1">
    <location>
        <begin position="80"/>
        <end position="107"/>
    </location>
</feature>
<keyword evidence="4" id="KW-1185">Reference proteome</keyword>
<dbReference type="Pfam" id="PF14295">
    <property type="entry name" value="PAN_4"/>
    <property type="match status" value="2"/>
</dbReference>
<dbReference type="InterPro" id="IPR003609">
    <property type="entry name" value="Pan_app"/>
</dbReference>
<evidence type="ECO:0000256" key="1">
    <source>
        <dbReference type="SAM" id="Coils"/>
    </source>
</evidence>
<accession>A0A5N7ASV5</accession>
<keyword evidence="1" id="KW-0175">Coiled coil</keyword>
<reference evidence="3 4" key="1">
    <citation type="submission" date="2019-04" db="EMBL/GenBank/DDBJ databases">
        <title>Friends and foes A comparative genomics studyof 23 Aspergillus species from section Flavi.</title>
        <authorList>
            <consortium name="DOE Joint Genome Institute"/>
            <person name="Kjaerbolling I."/>
            <person name="Vesth T."/>
            <person name="Frisvad J.C."/>
            <person name="Nybo J.L."/>
            <person name="Theobald S."/>
            <person name="Kildgaard S."/>
            <person name="Isbrandt T."/>
            <person name="Kuo A."/>
            <person name="Sato A."/>
            <person name="Lyhne E.K."/>
            <person name="Kogle M.E."/>
            <person name="Wiebenga A."/>
            <person name="Kun R.S."/>
            <person name="Lubbers R.J."/>
            <person name="Makela M.R."/>
            <person name="Barry K."/>
            <person name="Chovatia M."/>
            <person name="Clum A."/>
            <person name="Daum C."/>
            <person name="Haridas S."/>
            <person name="He G."/>
            <person name="LaButti K."/>
            <person name="Lipzen A."/>
            <person name="Mondo S."/>
            <person name="Riley R."/>
            <person name="Salamov A."/>
            <person name="Simmons B.A."/>
            <person name="Magnuson J.K."/>
            <person name="Henrissat B."/>
            <person name="Mortensen U.H."/>
            <person name="Larsen T.O."/>
            <person name="Devries R.P."/>
            <person name="Grigoriev I.V."/>
            <person name="Machida M."/>
            <person name="Baker S.E."/>
            <person name="Andersen M.R."/>
        </authorList>
    </citation>
    <scope>NUCLEOTIDE SEQUENCE [LARGE SCALE GENOMIC DNA]</scope>
    <source>
        <strain evidence="3 4">IBT 29228</strain>
    </source>
</reference>
<dbReference type="EMBL" id="ML736384">
    <property type="protein sequence ID" value="KAE8371968.1"/>
    <property type="molecule type" value="Genomic_DNA"/>
</dbReference>
<gene>
    <name evidence="3" type="ORF">BDV26DRAFT_112474</name>
</gene>
<dbReference type="Gene3D" id="3.50.4.10">
    <property type="entry name" value="Hepatocyte Growth Factor"/>
    <property type="match status" value="2"/>
</dbReference>
<evidence type="ECO:0000313" key="4">
    <source>
        <dbReference type="Proteomes" id="UP000326198"/>
    </source>
</evidence>
<evidence type="ECO:0000259" key="2">
    <source>
        <dbReference type="Pfam" id="PF14295"/>
    </source>
</evidence>
<feature type="domain" description="Apple" evidence="2">
    <location>
        <begin position="157"/>
        <end position="188"/>
    </location>
</feature>
<feature type="domain" description="Apple" evidence="2">
    <location>
        <begin position="17"/>
        <end position="45"/>
    </location>
</feature>
<dbReference type="Proteomes" id="UP000326198">
    <property type="component" value="Unassembled WGS sequence"/>
</dbReference>
<dbReference type="AlphaFoldDB" id="A0A5N7ASV5"/>
<protein>
    <recommendedName>
        <fullName evidence="2">Apple domain-containing protein</fullName>
    </recommendedName>
</protein>
<proteinExistence type="predicted"/>
<organism evidence="3 4">
    <name type="scientific">Aspergillus bertholletiae</name>
    <dbReference type="NCBI Taxonomy" id="1226010"/>
    <lineage>
        <taxon>Eukaryota</taxon>
        <taxon>Fungi</taxon>
        <taxon>Dikarya</taxon>
        <taxon>Ascomycota</taxon>
        <taxon>Pezizomycotina</taxon>
        <taxon>Eurotiomycetes</taxon>
        <taxon>Eurotiomycetidae</taxon>
        <taxon>Eurotiales</taxon>
        <taxon>Aspergillaceae</taxon>
        <taxon>Aspergillus</taxon>
        <taxon>Aspergillus subgen. Circumdati</taxon>
    </lineage>
</organism>